<evidence type="ECO:0000259" key="1">
    <source>
        <dbReference type="Pfam" id="PF12973"/>
    </source>
</evidence>
<protein>
    <recommendedName>
        <fullName evidence="1">ChrR-like cupin domain-containing protein</fullName>
    </recommendedName>
</protein>
<organism evidence="2 3">
    <name type="scientific">Pseudomonas frederiksbergensis</name>
    <dbReference type="NCBI Taxonomy" id="104087"/>
    <lineage>
        <taxon>Bacteria</taxon>
        <taxon>Pseudomonadati</taxon>
        <taxon>Pseudomonadota</taxon>
        <taxon>Gammaproteobacteria</taxon>
        <taxon>Pseudomonadales</taxon>
        <taxon>Pseudomonadaceae</taxon>
        <taxon>Pseudomonas</taxon>
    </lineage>
</organism>
<evidence type="ECO:0000313" key="3">
    <source>
        <dbReference type="Proteomes" id="UP000285349"/>
    </source>
</evidence>
<dbReference type="InterPro" id="IPR014710">
    <property type="entry name" value="RmlC-like_jellyroll"/>
</dbReference>
<dbReference type="Pfam" id="PF12973">
    <property type="entry name" value="Cupin_7"/>
    <property type="match status" value="1"/>
</dbReference>
<dbReference type="Gene3D" id="2.60.120.10">
    <property type="entry name" value="Jelly Rolls"/>
    <property type="match status" value="1"/>
</dbReference>
<sequence length="214" mass="23490">MHINADFSKRVVIRPEQFRWTASPLPGVERVMFDRIGGEQARATSLVRYAPGSSFAAHGHPGGEEILVLDGVFFDGKQGYPVGTYLRNPPGSVHQPSSAAGALLFVKLMQMEPDQDQSVRIKAFDPHALTPSRCLFEDENERVDLISLNAFEQYKHSTFNAGAELLVLKGQLSDDCPALTWLRLPAGSHARFCAGASGAVFYLKSGHLRSVIHE</sequence>
<gene>
    <name evidence="2" type="ORF">BK666_01750</name>
</gene>
<dbReference type="SUPFAM" id="SSF51182">
    <property type="entry name" value="RmlC-like cupins"/>
    <property type="match status" value="2"/>
</dbReference>
<dbReference type="AlphaFoldDB" id="A0A423KI63"/>
<evidence type="ECO:0000313" key="2">
    <source>
        <dbReference type="EMBL" id="RON52847.1"/>
    </source>
</evidence>
<dbReference type="Proteomes" id="UP000285349">
    <property type="component" value="Unassembled WGS sequence"/>
</dbReference>
<proteinExistence type="predicted"/>
<dbReference type="EMBL" id="MOBQ01000002">
    <property type="protein sequence ID" value="RON52847.1"/>
    <property type="molecule type" value="Genomic_DNA"/>
</dbReference>
<dbReference type="InterPro" id="IPR025979">
    <property type="entry name" value="ChrR-like_cupin_dom"/>
</dbReference>
<dbReference type="RefSeq" id="WP_123507977.1">
    <property type="nucleotide sequence ID" value="NZ_MOBQ01000002.1"/>
</dbReference>
<dbReference type="InterPro" id="IPR011051">
    <property type="entry name" value="RmlC_Cupin_sf"/>
</dbReference>
<dbReference type="OrthoDB" id="9801227at2"/>
<reference evidence="2 3" key="1">
    <citation type="submission" date="2016-10" db="EMBL/GenBank/DDBJ databases">
        <title>Comparative genome analysis of multiple Pseudomonas spp. focuses on biocontrol and plant growth promoting traits.</title>
        <authorList>
            <person name="Tao X.-Y."/>
            <person name="Taylor C.G."/>
        </authorList>
    </citation>
    <scope>NUCLEOTIDE SEQUENCE [LARGE SCALE GENOMIC DNA]</scope>
    <source>
        <strain evidence="2 3">37A10</strain>
    </source>
</reference>
<feature type="domain" description="ChrR-like cupin" evidence="1">
    <location>
        <begin position="9"/>
        <end position="111"/>
    </location>
</feature>
<accession>A0A423KI63</accession>
<dbReference type="CDD" id="cd20303">
    <property type="entry name" value="cupin_ChrR_1"/>
    <property type="match status" value="1"/>
</dbReference>
<name>A0A423KI63_9PSED</name>
<comment type="caution">
    <text evidence="2">The sequence shown here is derived from an EMBL/GenBank/DDBJ whole genome shotgun (WGS) entry which is preliminary data.</text>
</comment>